<organism evidence="10 11">
    <name type="scientific">Vitis vinifera</name>
    <name type="common">Grape</name>
    <dbReference type="NCBI Taxonomy" id="29760"/>
    <lineage>
        <taxon>Eukaryota</taxon>
        <taxon>Viridiplantae</taxon>
        <taxon>Streptophyta</taxon>
        <taxon>Embryophyta</taxon>
        <taxon>Tracheophyta</taxon>
        <taxon>Spermatophyta</taxon>
        <taxon>Magnoliopsida</taxon>
        <taxon>eudicotyledons</taxon>
        <taxon>Gunneridae</taxon>
        <taxon>Pentapetalae</taxon>
        <taxon>rosids</taxon>
        <taxon>Vitales</taxon>
        <taxon>Vitaceae</taxon>
        <taxon>Viteae</taxon>
        <taxon>Vitis</taxon>
    </lineage>
</organism>
<evidence type="ECO:0000256" key="3">
    <source>
        <dbReference type="ARBA" id="ARBA00022448"/>
    </source>
</evidence>
<protein>
    <submittedName>
        <fullName evidence="10">Uncharacterized protein</fullName>
    </submittedName>
</protein>
<dbReference type="InterPro" id="IPR045262">
    <property type="entry name" value="STP/PLT_plant"/>
</dbReference>
<keyword evidence="6" id="KW-0769">Symport</keyword>
<name>A0ABY9CU79_VITVI</name>
<keyword evidence="8 9" id="KW-0472">Membrane</keyword>
<comment type="similarity">
    <text evidence="2">Belongs to the major facilitator superfamily. Sugar transporter (TC 2.A.1.1) family.</text>
</comment>
<keyword evidence="5 9" id="KW-0812">Transmembrane</keyword>
<evidence type="ECO:0000313" key="11">
    <source>
        <dbReference type="Proteomes" id="UP001227230"/>
    </source>
</evidence>
<evidence type="ECO:0000256" key="5">
    <source>
        <dbReference type="ARBA" id="ARBA00022692"/>
    </source>
</evidence>
<evidence type="ECO:0000256" key="8">
    <source>
        <dbReference type="ARBA" id="ARBA00023136"/>
    </source>
</evidence>
<evidence type="ECO:0000256" key="4">
    <source>
        <dbReference type="ARBA" id="ARBA00022597"/>
    </source>
</evidence>
<accession>A0ABY9CU79</accession>
<keyword evidence="11" id="KW-1185">Reference proteome</keyword>
<dbReference type="InterPro" id="IPR036259">
    <property type="entry name" value="MFS_trans_sf"/>
</dbReference>
<dbReference type="Gene3D" id="1.20.1250.20">
    <property type="entry name" value="MFS general substrate transporter like domains"/>
    <property type="match status" value="2"/>
</dbReference>
<proteinExistence type="inferred from homology"/>
<keyword evidence="7 9" id="KW-1133">Transmembrane helix</keyword>
<evidence type="ECO:0000256" key="9">
    <source>
        <dbReference type="SAM" id="Phobius"/>
    </source>
</evidence>
<evidence type="ECO:0000256" key="2">
    <source>
        <dbReference type="ARBA" id="ARBA00010992"/>
    </source>
</evidence>
<sequence length="163" mass="17879">MRSLKTLWMLVSLQTQSSILERRNRPQLVMAICMPAFQILNGINSILFYAPVLFQALGFRNASLYSSALMGAALVLSILVSIALVGDGCHNPGDKFSGNDKLSKGYSVLVLIVTCLFVMAIGWCRWPLGRTVPSEIFPLETRSAGQSITVAVTLLFAFIMTEF</sequence>
<feature type="transmembrane region" description="Helical" evidence="9">
    <location>
        <begin position="62"/>
        <end position="85"/>
    </location>
</feature>
<dbReference type="PANTHER" id="PTHR23500">
    <property type="entry name" value="SOLUTE CARRIER FAMILY 2, FACILITATED GLUCOSE TRANSPORTER"/>
    <property type="match status" value="1"/>
</dbReference>
<keyword evidence="4" id="KW-0762">Sugar transport</keyword>
<feature type="transmembrane region" description="Helical" evidence="9">
    <location>
        <begin position="106"/>
        <end position="123"/>
    </location>
</feature>
<reference evidence="10 11" key="1">
    <citation type="journal article" date="2023" name="Hortic Res">
        <title>The complete reference genome for grapevine (Vitis vinifera L.) genetics and breeding.</title>
        <authorList>
            <person name="Shi X."/>
            <person name="Cao S."/>
            <person name="Wang X."/>
            <person name="Huang S."/>
            <person name="Wang Y."/>
            <person name="Liu Z."/>
            <person name="Liu W."/>
            <person name="Leng X."/>
            <person name="Peng Y."/>
            <person name="Wang N."/>
            <person name="Wang Y."/>
            <person name="Ma Z."/>
            <person name="Xu X."/>
            <person name="Zhang F."/>
            <person name="Xue H."/>
            <person name="Zhong H."/>
            <person name="Wang Y."/>
            <person name="Zhang K."/>
            <person name="Velt A."/>
            <person name="Avia K."/>
            <person name="Holtgrawe D."/>
            <person name="Grimplet J."/>
            <person name="Matus J.T."/>
            <person name="Ware D."/>
            <person name="Wu X."/>
            <person name="Wang H."/>
            <person name="Liu C."/>
            <person name="Fang Y."/>
            <person name="Rustenholz C."/>
            <person name="Cheng Z."/>
            <person name="Xiao H."/>
            <person name="Zhou Y."/>
        </authorList>
    </citation>
    <scope>NUCLEOTIDE SEQUENCE [LARGE SCALE GENOMIC DNA]</scope>
    <source>
        <strain evidence="11">cv. Pinot noir / PN40024</strain>
        <tissue evidence="10">Leaf</tissue>
    </source>
</reference>
<evidence type="ECO:0000313" key="10">
    <source>
        <dbReference type="EMBL" id="WJZ98258.1"/>
    </source>
</evidence>
<dbReference type="Proteomes" id="UP001227230">
    <property type="component" value="Chromosome 11"/>
</dbReference>
<comment type="subcellular location">
    <subcellularLocation>
        <location evidence="1">Membrane</location>
        <topology evidence="1">Multi-pass membrane protein</topology>
    </subcellularLocation>
</comment>
<evidence type="ECO:0000256" key="1">
    <source>
        <dbReference type="ARBA" id="ARBA00004141"/>
    </source>
</evidence>
<gene>
    <name evidence="10" type="ORF">VitviT2T_016797</name>
</gene>
<dbReference type="PANTHER" id="PTHR23500:SF109">
    <property type="entry name" value="SUGAR TRANSPORT PROTEIN 7"/>
    <property type="match status" value="1"/>
</dbReference>
<dbReference type="EMBL" id="CP126658">
    <property type="protein sequence ID" value="WJZ98258.1"/>
    <property type="molecule type" value="Genomic_DNA"/>
</dbReference>
<dbReference type="InterPro" id="IPR003663">
    <property type="entry name" value="Sugar/inositol_transpt"/>
</dbReference>
<dbReference type="Pfam" id="PF00083">
    <property type="entry name" value="Sugar_tr"/>
    <property type="match status" value="2"/>
</dbReference>
<keyword evidence="3" id="KW-0813">Transport</keyword>
<feature type="transmembrane region" description="Helical" evidence="9">
    <location>
        <begin position="28"/>
        <end position="50"/>
    </location>
</feature>
<feature type="transmembrane region" description="Helical" evidence="9">
    <location>
        <begin position="143"/>
        <end position="161"/>
    </location>
</feature>
<dbReference type="SUPFAM" id="SSF103473">
    <property type="entry name" value="MFS general substrate transporter"/>
    <property type="match status" value="1"/>
</dbReference>
<evidence type="ECO:0000256" key="6">
    <source>
        <dbReference type="ARBA" id="ARBA00022847"/>
    </source>
</evidence>
<dbReference type="InterPro" id="IPR005828">
    <property type="entry name" value="MFS_sugar_transport-like"/>
</dbReference>
<evidence type="ECO:0000256" key="7">
    <source>
        <dbReference type="ARBA" id="ARBA00022989"/>
    </source>
</evidence>
<dbReference type="PRINTS" id="PR00171">
    <property type="entry name" value="SUGRTRNSPORT"/>
</dbReference>